<dbReference type="GO" id="GO:0019888">
    <property type="term" value="F:protein phosphatase regulator activity"/>
    <property type="evidence" value="ECO:0007669"/>
    <property type="project" value="TreeGrafter"/>
</dbReference>
<sequence>MFWSGNFIVVRELNNLLKEENVTLSQVLEADDILQECKADNKALMLFLTKSEILAELVTLITEEPPKNVDLASQYRHAHIASEVLTSQLMMLSDRLSMDAVQMNRLCDFVNKDPPLNPLLASYFSKTIEMLLEKSPKQDWYLYHIVCLRVLDFFKSRRDFLPNLLRHISTSTIADIFKYFIRLDDPFNKIILEWLEENQFLESLIHIVCGTYEPEEIRPVTMTDGSERSPEQTEKGQQETSEKVEMNHKDEGQENDAAKDTKLSEEESSISKRRIAEAGRASANAAALLCDLLLGACAPQGSMAKPLTSWTLVSRLRSEECVRLVLQCMFTSPAAVRRHAVVNGCQLLLALLPHDSLAGNGNGGGGSAGGGEGTWSSSSVQRAVAPHLPLLHQALLRPPLSAHLHNTSNNNSIENPKPKEENPEDGIEEAEEEDKMNEQSNEESVEYVSARVCEGVGAARVHVAALIAQLAFSEVEDVHNALLTLGTAGVLIDMFFQYPQNNFLHTQVYILIHNALSNRVYGERYAKHLIDECNLLTRLMDTFEENENTKAGAVRRGNMGHVVLALRRLEGATPSDAAVAARWAAFRETTLRPLLQRHDTPLGGFYPSENIYEFNEASSVNENITAVQLACDNESHVKNFLEVAGQRFDDDMWEDTVEGEGEGEADADNDNEQEGDADPDRVREILADVSPWDTADDNASDGTEWANFGDVFAPPIDPFAPVGDTSPSQHQHAFEQQDFTPFWHYNDSHKHSDANCQSGLDQSLQALSLGGDYKVKPMDDASTAELTNNLLTAMSSMTPDVIADIVSAMPQPDEPLDAGLVAPLELVQPMPEPSAEQNTEANTEQSTEQSPEQSGEEPSADR</sequence>
<dbReference type="InterPro" id="IPR007587">
    <property type="entry name" value="SAPS"/>
</dbReference>
<dbReference type="PANTHER" id="PTHR12634:SF8">
    <property type="entry name" value="FIERY MOUNTAIN, ISOFORM D"/>
    <property type="match status" value="1"/>
</dbReference>
<feature type="compositionally biased region" description="Basic and acidic residues" evidence="3">
    <location>
        <begin position="225"/>
        <end position="265"/>
    </location>
</feature>
<feature type="compositionally biased region" description="Acidic residues" evidence="3">
    <location>
        <begin position="656"/>
        <end position="677"/>
    </location>
</feature>
<dbReference type="CTD" id="38714"/>
<comment type="similarity">
    <text evidence="1">Belongs to the SAPS family.</text>
</comment>
<organism evidence="4">
    <name type="scientific">Papilio xuthus</name>
    <name type="common">Asian swallowtail butterfly</name>
    <dbReference type="NCBI Taxonomy" id="66420"/>
    <lineage>
        <taxon>Eukaryota</taxon>
        <taxon>Metazoa</taxon>
        <taxon>Ecdysozoa</taxon>
        <taxon>Arthropoda</taxon>
        <taxon>Hexapoda</taxon>
        <taxon>Insecta</taxon>
        <taxon>Pterygota</taxon>
        <taxon>Neoptera</taxon>
        <taxon>Endopterygota</taxon>
        <taxon>Lepidoptera</taxon>
        <taxon>Glossata</taxon>
        <taxon>Ditrysia</taxon>
        <taxon>Papilionoidea</taxon>
        <taxon>Papilionidae</taxon>
        <taxon>Papilioninae</taxon>
        <taxon>Papilio</taxon>
    </lineage>
</organism>
<keyword evidence="2" id="KW-0131">Cell cycle</keyword>
<evidence type="ECO:0000256" key="2">
    <source>
        <dbReference type="ARBA" id="ARBA00023306"/>
    </source>
</evidence>
<dbReference type="KEGG" id="pxu:106116731"/>
<dbReference type="PANTHER" id="PTHR12634">
    <property type="entry name" value="SIT4 YEAST -ASSOCIATING PROTEIN-RELATED"/>
    <property type="match status" value="1"/>
</dbReference>
<feature type="region of interest" description="Disordered" evidence="3">
    <location>
        <begin position="814"/>
        <end position="862"/>
    </location>
</feature>
<reference evidence="4" key="1">
    <citation type="submission" date="2025-08" db="UniProtKB">
        <authorList>
            <consortium name="RefSeq"/>
        </authorList>
    </citation>
    <scope>IDENTIFICATION</scope>
</reference>
<feature type="compositionally biased region" description="Low complexity" evidence="3">
    <location>
        <begin position="843"/>
        <end position="862"/>
    </location>
</feature>
<name>A0AAJ7E7M4_PAPXU</name>
<feature type="region of interest" description="Disordered" evidence="3">
    <location>
        <begin position="656"/>
        <end position="680"/>
    </location>
</feature>
<feature type="region of interest" description="Disordered" evidence="3">
    <location>
        <begin position="402"/>
        <end position="443"/>
    </location>
</feature>
<evidence type="ECO:0000256" key="3">
    <source>
        <dbReference type="SAM" id="MobiDB-lite"/>
    </source>
</evidence>
<dbReference type="AlphaFoldDB" id="A0AAJ7E7M4"/>
<proteinExistence type="inferred from homology"/>
<protein>
    <submittedName>
        <fullName evidence="4">Serine/threonine-protein phosphatase 6 regulatory subunit 2</fullName>
    </submittedName>
</protein>
<dbReference type="GeneID" id="106116731"/>
<gene>
    <name evidence="4" type="primary">LOC106116731</name>
</gene>
<dbReference type="RefSeq" id="XP_013166157.1">
    <property type="nucleotide sequence ID" value="XM_013310703.1"/>
</dbReference>
<dbReference type="Proteomes" id="UP000694872">
    <property type="component" value="Unplaced"/>
</dbReference>
<accession>A0AAJ7E7M4</accession>
<feature type="compositionally biased region" description="Acidic residues" evidence="3">
    <location>
        <begin position="422"/>
        <end position="443"/>
    </location>
</feature>
<dbReference type="GO" id="GO:0019903">
    <property type="term" value="F:protein phosphatase binding"/>
    <property type="evidence" value="ECO:0007669"/>
    <property type="project" value="InterPro"/>
</dbReference>
<dbReference type="Pfam" id="PF04499">
    <property type="entry name" value="SAPS"/>
    <property type="match status" value="2"/>
</dbReference>
<evidence type="ECO:0000256" key="1">
    <source>
        <dbReference type="ARBA" id="ARBA00006180"/>
    </source>
</evidence>
<feature type="region of interest" description="Disordered" evidence="3">
    <location>
        <begin position="221"/>
        <end position="269"/>
    </location>
</feature>
<evidence type="ECO:0000313" key="4">
    <source>
        <dbReference type="RefSeq" id="XP_013166157.1"/>
    </source>
</evidence>